<dbReference type="AlphaFoldDB" id="A0AA41DAT8"/>
<name>A0AA41DAT8_9BACT</name>
<dbReference type="Proteomes" id="UP000698924">
    <property type="component" value="Unassembled WGS sequence"/>
</dbReference>
<evidence type="ECO:0000313" key="6">
    <source>
        <dbReference type="EMBL" id="MBM6858871.1"/>
    </source>
</evidence>
<organism evidence="6 7">
    <name type="scientific">Caecibacteroides pullorum</name>
    <dbReference type="NCBI Taxonomy" id="2725562"/>
    <lineage>
        <taxon>Bacteria</taxon>
        <taxon>Pseudomonadati</taxon>
        <taxon>Bacteroidota</taxon>
        <taxon>Bacteroidia</taxon>
        <taxon>Bacteroidales</taxon>
        <taxon>Bacteroidaceae</taxon>
        <taxon>Caecibacteroides</taxon>
    </lineage>
</organism>
<keyword evidence="3 5" id="KW-1133">Transmembrane helix</keyword>
<keyword evidence="2 5" id="KW-0812">Transmembrane</keyword>
<feature type="transmembrane region" description="Helical" evidence="5">
    <location>
        <begin position="6"/>
        <end position="32"/>
    </location>
</feature>
<keyword evidence="7" id="KW-1185">Reference proteome</keyword>
<accession>A0AA41DAT8</accession>
<feature type="transmembrane region" description="Helical" evidence="5">
    <location>
        <begin position="93"/>
        <end position="111"/>
    </location>
</feature>
<comment type="caution">
    <text evidence="6">The sequence shown here is derived from an EMBL/GenBank/DDBJ whole genome shotgun (WGS) entry which is preliminary data.</text>
</comment>
<evidence type="ECO:0000256" key="2">
    <source>
        <dbReference type="ARBA" id="ARBA00022692"/>
    </source>
</evidence>
<protein>
    <submittedName>
        <fullName evidence="6">DUF4870 domain-containing protein</fullName>
    </submittedName>
</protein>
<sequence length="128" mass="15086">MNTSLVKLYVSVLIGAFFPLGTVIAPFLYYSLAKTNGADEQVAELRKHLKDIVNFQIQLYLFVFIYMVVFWYLQISSYNERQHFDAGWMYVPVVLYVIFAILYPLFIAVHLKIGKPGKRYYYSLVRFF</sequence>
<comment type="subcellular location">
    <subcellularLocation>
        <location evidence="1">Membrane</location>
        <topology evidence="1">Multi-pass membrane protein</topology>
    </subcellularLocation>
</comment>
<feature type="transmembrane region" description="Helical" evidence="5">
    <location>
        <begin position="52"/>
        <end position="73"/>
    </location>
</feature>
<evidence type="ECO:0000313" key="7">
    <source>
        <dbReference type="Proteomes" id="UP000698924"/>
    </source>
</evidence>
<evidence type="ECO:0000256" key="3">
    <source>
        <dbReference type="ARBA" id="ARBA00022989"/>
    </source>
</evidence>
<dbReference type="EMBL" id="JACJMO010000053">
    <property type="protein sequence ID" value="MBM6858871.1"/>
    <property type="molecule type" value="Genomic_DNA"/>
</dbReference>
<evidence type="ECO:0000256" key="1">
    <source>
        <dbReference type="ARBA" id="ARBA00004141"/>
    </source>
</evidence>
<dbReference type="InterPro" id="IPR019109">
    <property type="entry name" value="MamF_MmsF"/>
</dbReference>
<reference evidence="6 7" key="1">
    <citation type="journal article" date="2021" name="Sci. Rep.">
        <title>The distribution of antibiotic resistance genes in chicken gut microbiota commensals.</title>
        <authorList>
            <person name="Juricova H."/>
            <person name="Matiasovicova J."/>
            <person name="Kubasova T."/>
            <person name="Cejkova D."/>
            <person name="Rychlik I."/>
        </authorList>
    </citation>
    <scope>NUCLEOTIDE SEQUENCE [LARGE SCALE GENOMIC DNA]</scope>
    <source>
        <strain evidence="6 7">An421</strain>
    </source>
</reference>
<evidence type="ECO:0000256" key="4">
    <source>
        <dbReference type="ARBA" id="ARBA00023136"/>
    </source>
</evidence>
<gene>
    <name evidence="6" type="ORF">H6D15_14955</name>
</gene>
<keyword evidence="4 5" id="KW-0472">Membrane</keyword>
<evidence type="ECO:0000256" key="5">
    <source>
        <dbReference type="SAM" id="Phobius"/>
    </source>
</evidence>
<dbReference type="Pfam" id="PF09685">
    <property type="entry name" value="MamF_MmsF"/>
    <property type="match status" value="1"/>
</dbReference>
<dbReference type="RefSeq" id="WP_159436261.1">
    <property type="nucleotide sequence ID" value="NZ_JAAZTS010000052.1"/>
</dbReference>
<proteinExistence type="predicted"/>